<organism evidence="12 13">
    <name type="scientific">Candidatus Daviesbacteria bacterium RIFCSPHIGHO2_02_FULL_36_13</name>
    <dbReference type="NCBI Taxonomy" id="1797768"/>
    <lineage>
        <taxon>Bacteria</taxon>
        <taxon>Candidatus Daviesiibacteriota</taxon>
    </lineage>
</organism>
<protein>
    <recommendedName>
        <fullName evidence="11">Peptidase S11 D-alanyl-D-alanine carboxypeptidase A N-terminal domain-containing protein</fullName>
    </recommendedName>
</protein>
<evidence type="ECO:0000256" key="4">
    <source>
        <dbReference type="ARBA" id="ARBA00022960"/>
    </source>
</evidence>
<evidence type="ECO:0000256" key="8">
    <source>
        <dbReference type="PIRSR" id="PIRSR618044-2"/>
    </source>
</evidence>
<keyword evidence="3" id="KW-0378">Hydrolase</keyword>
<gene>
    <name evidence="12" type="ORF">A3C59_03625</name>
</gene>
<accession>A0A1F5JW00</accession>
<feature type="active site" evidence="7">
    <location>
        <position position="176"/>
    </location>
</feature>
<dbReference type="EMBL" id="MFCV01000021">
    <property type="protein sequence ID" value="OGE32767.1"/>
    <property type="molecule type" value="Genomic_DNA"/>
</dbReference>
<dbReference type="GO" id="GO:0009252">
    <property type="term" value="P:peptidoglycan biosynthetic process"/>
    <property type="evidence" value="ECO:0007669"/>
    <property type="project" value="UniProtKB-KW"/>
</dbReference>
<keyword evidence="5" id="KW-0573">Peptidoglycan synthesis</keyword>
<evidence type="ECO:0000259" key="11">
    <source>
        <dbReference type="Pfam" id="PF00768"/>
    </source>
</evidence>
<dbReference type="InterPro" id="IPR012338">
    <property type="entry name" value="Beta-lactam/transpept-like"/>
</dbReference>
<dbReference type="AlphaFoldDB" id="A0A1F5JW00"/>
<evidence type="ECO:0000256" key="7">
    <source>
        <dbReference type="PIRSR" id="PIRSR618044-1"/>
    </source>
</evidence>
<evidence type="ECO:0000256" key="3">
    <source>
        <dbReference type="ARBA" id="ARBA00022801"/>
    </source>
</evidence>
<dbReference type="Pfam" id="PF00768">
    <property type="entry name" value="Peptidase_S11"/>
    <property type="match status" value="1"/>
</dbReference>
<proteinExistence type="inferred from homology"/>
<evidence type="ECO:0000256" key="5">
    <source>
        <dbReference type="ARBA" id="ARBA00022984"/>
    </source>
</evidence>
<dbReference type="GO" id="GO:0071555">
    <property type="term" value="P:cell wall organization"/>
    <property type="evidence" value="ECO:0007669"/>
    <property type="project" value="UniProtKB-KW"/>
</dbReference>
<keyword evidence="10" id="KW-0472">Membrane</keyword>
<comment type="caution">
    <text evidence="12">The sequence shown here is derived from an EMBL/GenBank/DDBJ whole genome shotgun (WGS) entry which is preliminary data.</text>
</comment>
<keyword evidence="6" id="KW-0961">Cell wall biogenesis/degradation</keyword>
<name>A0A1F5JW00_9BACT</name>
<keyword evidence="10" id="KW-0812">Transmembrane</keyword>
<evidence type="ECO:0000256" key="2">
    <source>
        <dbReference type="ARBA" id="ARBA00022729"/>
    </source>
</evidence>
<dbReference type="PANTHER" id="PTHR21581">
    <property type="entry name" value="D-ALANYL-D-ALANINE CARBOXYPEPTIDASE"/>
    <property type="match status" value="1"/>
</dbReference>
<dbReference type="GO" id="GO:0008360">
    <property type="term" value="P:regulation of cell shape"/>
    <property type="evidence" value="ECO:0007669"/>
    <property type="project" value="UniProtKB-KW"/>
</dbReference>
<feature type="active site" description="Acyl-ester intermediate" evidence="7">
    <location>
        <position position="121"/>
    </location>
</feature>
<feature type="domain" description="Peptidase S11 D-alanyl-D-alanine carboxypeptidase A N-terminal" evidence="11">
    <location>
        <begin position="93"/>
        <end position="316"/>
    </location>
</feature>
<feature type="binding site" evidence="8">
    <location>
        <position position="286"/>
    </location>
    <ligand>
        <name>substrate</name>
    </ligand>
</feature>
<evidence type="ECO:0000256" key="9">
    <source>
        <dbReference type="RuleBase" id="RU004016"/>
    </source>
</evidence>
<dbReference type="PRINTS" id="PR00725">
    <property type="entry name" value="DADACBPTASE1"/>
</dbReference>
<reference evidence="12 13" key="1">
    <citation type="journal article" date="2016" name="Nat. Commun.">
        <title>Thousands of microbial genomes shed light on interconnected biogeochemical processes in an aquifer system.</title>
        <authorList>
            <person name="Anantharaman K."/>
            <person name="Brown C.T."/>
            <person name="Hug L.A."/>
            <person name="Sharon I."/>
            <person name="Castelle C.J."/>
            <person name="Probst A.J."/>
            <person name="Thomas B.C."/>
            <person name="Singh A."/>
            <person name="Wilkins M.J."/>
            <person name="Karaoz U."/>
            <person name="Brodie E.L."/>
            <person name="Williams K.H."/>
            <person name="Hubbard S.S."/>
            <person name="Banfield J.F."/>
        </authorList>
    </citation>
    <scope>NUCLEOTIDE SEQUENCE [LARGE SCALE GENOMIC DNA]</scope>
</reference>
<dbReference type="Gene3D" id="3.40.710.10">
    <property type="entry name" value="DD-peptidase/beta-lactamase superfamily"/>
    <property type="match status" value="1"/>
</dbReference>
<sequence length="359" mass="39799">MKLIKQSLKLISFRFTKRSFIVFVINVVAAFLMTVVPHLNVQQSWVSPLPNKVDTLQIIEPKLKQKDNNFRLTVPGIKQNFIPIVSAGQDYEEASGFGVIDLDSGEIIASKNLDKKLPIASLTKVMTAVVALDLADLDENFTVSEKAASQIPTKVALKSGESYSLDHLIKHALISSANDSAQVIKEGIDKKYGEEAFLKAMNRKAEILGMKNSMFTNPQGFDNSNHYSTVEDLSILSHYALTNYPFIAEVVGEEIIDLTNNWADRRFYLQNWNGLLGIYPGAKGLKIGNTEGSGNCTIVFAQRNGKRILSIVLGAPGVLERDLWASQLLDLGFNRVGLDAVSVTEKQLKDKYASWITFR</sequence>
<dbReference type="SUPFAM" id="SSF56601">
    <property type="entry name" value="beta-lactamase/transpeptidase-like"/>
    <property type="match status" value="1"/>
</dbReference>
<dbReference type="STRING" id="1797768.A3C59_03625"/>
<evidence type="ECO:0000313" key="13">
    <source>
        <dbReference type="Proteomes" id="UP000176902"/>
    </source>
</evidence>
<keyword evidence="2" id="KW-0732">Signal</keyword>
<evidence type="ECO:0000256" key="6">
    <source>
        <dbReference type="ARBA" id="ARBA00023316"/>
    </source>
</evidence>
<keyword evidence="4" id="KW-0133">Cell shape</keyword>
<dbReference type="GO" id="GO:0006508">
    <property type="term" value="P:proteolysis"/>
    <property type="evidence" value="ECO:0007669"/>
    <property type="project" value="InterPro"/>
</dbReference>
<keyword evidence="10" id="KW-1133">Transmembrane helix</keyword>
<dbReference type="InterPro" id="IPR018044">
    <property type="entry name" value="Peptidase_S11"/>
</dbReference>
<feature type="active site" description="Proton acceptor" evidence="7">
    <location>
        <position position="124"/>
    </location>
</feature>
<comment type="similarity">
    <text evidence="1 9">Belongs to the peptidase S11 family.</text>
</comment>
<dbReference type="GO" id="GO:0009002">
    <property type="term" value="F:serine-type D-Ala-D-Ala carboxypeptidase activity"/>
    <property type="evidence" value="ECO:0007669"/>
    <property type="project" value="InterPro"/>
</dbReference>
<dbReference type="PANTHER" id="PTHR21581:SF6">
    <property type="entry name" value="TRAFFICKING PROTEIN PARTICLE COMPLEX SUBUNIT 12"/>
    <property type="match status" value="1"/>
</dbReference>
<feature type="transmembrane region" description="Helical" evidence="10">
    <location>
        <begin position="20"/>
        <end position="39"/>
    </location>
</feature>
<evidence type="ECO:0000313" key="12">
    <source>
        <dbReference type="EMBL" id="OGE32767.1"/>
    </source>
</evidence>
<evidence type="ECO:0000256" key="10">
    <source>
        <dbReference type="SAM" id="Phobius"/>
    </source>
</evidence>
<evidence type="ECO:0000256" key="1">
    <source>
        <dbReference type="ARBA" id="ARBA00007164"/>
    </source>
</evidence>
<dbReference type="InterPro" id="IPR001967">
    <property type="entry name" value="Peptidase_S11_N"/>
</dbReference>
<dbReference type="Proteomes" id="UP000176902">
    <property type="component" value="Unassembled WGS sequence"/>
</dbReference>